<evidence type="ECO:0000313" key="3">
    <source>
        <dbReference type="EMBL" id="CAD9327037.1"/>
    </source>
</evidence>
<protein>
    <submittedName>
        <fullName evidence="3">Uncharacterized protein</fullName>
    </submittedName>
</protein>
<keyword evidence="2" id="KW-0732">Signal</keyword>
<dbReference type="AlphaFoldDB" id="A0A7S1Z2V1"/>
<feature type="transmembrane region" description="Helical" evidence="1">
    <location>
        <begin position="142"/>
        <end position="161"/>
    </location>
</feature>
<feature type="transmembrane region" description="Helical" evidence="1">
    <location>
        <begin position="199"/>
        <end position="223"/>
    </location>
</feature>
<gene>
    <name evidence="3" type="ORF">DBRI1063_LOCUS9470</name>
</gene>
<proteinExistence type="predicted"/>
<reference evidence="3" key="1">
    <citation type="submission" date="2021-01" db="EMBL/GenBank/DDBJ databases">
        <authorList>
            <person name="Corre E."/>
            <person name="Pelletier E."/>
            <person name="Niang G."/>
            <person name="Scheremetjew M."/>
            <person name="Finn R."/>
            <person name="Kale V."/>
            <person name="Holt S."/>
            <person name="Cochrane G."/>
            <person name="Meng A."/>
            <person name="Brown T."/>
            <person name="Cohen L."/>
        </authorList>
    </citation>
    <scope>NUCLEOTIDE SEQUENCE</scope>
    <source>
        <strain evidence="3">Pop2</strain>
    </source>
</reference>
<organism evidence="3">
    <name type="scientific">Ditylum brightwellii</name>
    <dbReference type="NCBI Taxonomy" id="49249"/>
    <lineage>
        <taxon>Eukaryota</taxon>
        <taxon>Sar</taxon>
        <taxon>Stramenopiles</taxon>
        <taxon>Ochrophyta</taxon>
        <taxon>Bacillariophyta</taxon>
        <taxon>Mediophyceae</taxon>
        <taxon>Lithodesmiophycidae</taxon>
        <taxon>Lithodesmiales</taxon>
        <taxon>Lithodesmiaceae</taxon>
        <taxon>Ditylum</taxon>
    </lineage>
</organism>
<sequence length="384" mass="41925">MKISHTSLLWAILIQSATGEKSSSFGIQPSKVELPAAAFGMRQRHDSNAVRIADTTVASARGGGAATEQGSSLAAALQGFVLWAIPCAIFIQGLPVTATFKLDLNKVPRDKFIDELPWKHIFDVGGKNDILNHMKYGQPAMILYQIGAFLTFVTQNAGAVWQKFGAVFNVGGAVFFAACLIAIFPLLKKIILNDNGGQIAPYIGGLFIGIATVPFLQLVVWQIEYALRALFGQPGKTFLPTPLLKLVRMTNSLQFLVGPMKTFFKWKIFSPGYQQAGLEVVDAINNAKLYAEPGKADKLTMEQLTSINRSLVVQILYSGLAVVPLWAVLTHFGIYAVDSPPCMGGANPAKWGVIGMAGPYWILSFGWLLWGVLMFEKYNVFFKK</sequence>
<dbReference type="EMBL" id="HBGN01014810">
    <property type="protein sequence ID" value="CAD9327037.1"/>
    <property type="molecule type" value="Transcribed_RNA"/>
</dbReference>
<accession>A0A7S1Z2V1</accession>
<keyword evidence="1" id="KW-0472">Membrane</keyword>
<keyword evidence="1" id="KW-1133">Transmembrane helix</keyword>
<feature type="transmembrane region" description="Helical" evidence="1">
    <location>
        <begin position="80"/>
        <end position="102"/>
    </location>
</feature>
<feature type="transmembrane region" description="Helical" evidence="1">
    <location>
        <begin position="167"/>
        <end position="187"/>
    </location>
</feature>
<feature type="chain" id="PRO_5031410528" evidence="2">
    <location>
        <begin position="20"/>
        <end position="384"/>
    </location>
</feature>
<feature type="transmembrane region" description="Helical" evidence="1">
    <location>
        <begin position="311"/>
        <end position="337"/>
    </location>
</feature>
<keyword evidence="1" id="KW-0812">Transmembrane</keyword>
<evidence type="ECO:0000256" key="2">
    <source>
        <dbReference type="SAM" id="SignalP"/>
    </source>
</evidence>
<evidence type="ECO:0000256" key="1">
    <source>
        <dbReference type="SAM" id="Phobius"/>
    </source>
</evidence>
<feature type="signal peptide" evidence="2">
    <location>
        <begin position="1"/>
        <end position="19"/>
    </location>
</feature>
<name>A0A7S1Z2V1_9STRA</name>
<feature type="transmembrane region" description="Helical" evidence="1">
    <location>
        <begin position="357"/>
        <end position="375"/>
    </location>
</feature>